<dbReference type="PROSITE" id="PS51257">
    <property type="entry name" value="PROKAR_LIPOPROTEIN"/>
    <property type="match status" value="1"/>
</dbReference>
<protein>
    <recommendedName>
        <fullName evidence="3">Glycosyl hydrolase family 30</fullName>
    </recommendedName>
</protein>
<accession>A0ABV2SZ84</accession>
<organism evidence="1 2">
    <name type="scientific">Chitinophaga defluvii</name>
    <dbReference type="NCBI Taxonomy" id="3163343"/>
    <lineage>
        <taxon>Bacteria</taxon>
        <taxon>Pseudomonadati</taxon>
        <taxon>Bacteroidota</taxon>
        <taxon>Chitinophagia</taxon>
        <taxon>Chitinophagales</taxon>
        <taxon>Chitinophagaceae</taxon>
        <taxon>Chitinophaga</taxon>
    </lineage>
</organism>
<evidence type="ECO:0000313" key="1">
    <source>
        <dbReference type="EMBL" id="MET6996092.1"/>
    </source>
</evidence>
<gene>
    <name evidence="1" type="ORF">ABR189_01870</name>
</gene>
<comment type="caution">
    <text evidence="1">The sequence shown here is derived from an EMBL/GenBank/DDBJ whole genome shotgun (WGS) entry which is preliminary data.</text>
</comment>
<keyword evidence="2" id="KW-1185">Reference proteome</keyword>
<evidence type="ECO:0000313" key="2">
    <source>
        <dbReference type="Proteomes" id="UP001549749"/>
    </source>
</evidence>
<dbReference type="Gene3D" id="3.20.20.80">
    <property type="entry name" value="Glycosidases"/>
    <property type="match status" value="1"/>
</dbReference>
<sequence length="438" mass="49152">MRAYNRIAIAITMFSITLGSCIKKMVPLHEVKPAVTHEMGKTLLRDSVWTQKEFMLSTFYAINNIGDTAIYRKILKQTKEAGLNLVEITFQNRVIVNMALDIAESEGIKILAQDLDAFSGFQTQAPSFTEDTVINNISRLSAYQMLEGYYVWDEPFIPNLTQAKELNDLFKEHDPSRLAFTVMLPSYGPYVWSDSTYPGYVNNYLSTINPDVISFNYYPFRENLTSTTLSTNDLWKDFGYIRGKALLSNKPLWYYFQAVSISPDVVSIMNLERIRVQMFAALAYGVKGLSYYTSHRALIDPVTYEKTPMFNDLKALNTEVKNIGNFLLNKQSEKLYHTGVSTLNRARYYLDQFSLSTLLNTAPNDLIIGVFGDTGTAKTLLVTNKSFSAAKTGNITLKSLKKVSEFNKSTGATTLLSNSTTSIAISLPPGGAALYIIE</sequence>
<dbReference type="Proteomes" id="UP001549749">
    <property type="component" value="Unassembled WGS sequence"/>
</dbReference>
<proteinExistence type="predicted"/>
<dbReference type="InterPro" id="IPR017853">
    <property type="entry name" value="GH"/>
</dbReference>
<reference evidence="1 2" key="1">
    <citation type="submission" date="2024-06" db="EMBL/GenBank/DDBJ databases">
        <title>Chitinophaga defluvii sp. nov., isolated from municipal sewage.</title>
        <authorList>
            <person name="Zhang L."/>
        </authorList>
    </citation>
    <scope>NUCLEOTIDE SEQUENCE [LARGE SCALE GENOMIC DNA]</scope>
    <source>
        <strain evidence="1 2">H8</strain>
    </source>
</reference>
<dbReference type="SUPFAM" id="SSF51445">
    <property type="entry name" value="(Trans)glycosidases"/>
    <property type="match status" value="1"/>
</dbReference>
<evidence type="ECO:0008006" key="3">
    <source>
        <dbReference type="Google" id="ProtNLM"/>
    </source>
</evidence>
<dbReference type="EMBL" id="JBEXAC010000001">
    <property type="protein sequence ID" value="MET6996092.1"/>
    <property type="molecule type" value="Genomic_DNA"/>
</dbReference>
<name>A0ABV2SZ84_9BACT</name>
<dbReference type="RefSeq" id="WP_354658740.1">
    <property type="nucleotide sequence ID" value="NZ_JBEXAC010000001.1"/>
</dbReference>